<evidence type="ECO:0000256" key="2">
    <source>
        <dbReference type="ARBA" id="ARBA00010961"/>
    </source>
</evidence>
<evidence type="ECO:0000313" key="7">
    <source>
        <dbReference type="EMBL" id="GAA0335632.1"/>
    </source>
</evidence>
<keyword evidence="4 6" id="KW-0238">DNA-binding</keyword>
<name>A0ABP3G6C3_9BACI</name>
<keyword evidence="6" id="KW-0814">Transposable element</keyword>
<reference evidence="8" key="1">
    <citation type="journal article" date="2019" name="Int. J. Syst. Evol. Microbiol.">
        <title>The Global Catalogue of Microorganisms (GCM) 10K type strain sequencing project: providing services to taxonomists for standard genome sequencing and annotation.</title>
        <authorList>
            <consortium name="The Broad Institute Genomics Platform"/>
            <consortium name="The Broad Institute Genome Sequencing Center for Infectious Disease"/>
            <person name="Wu L."/>
            <person name="Ma J."/>
        </authorList>
    </citation>
    <scope>NUCLEOTIDE SEQUENCE [LARGE SCALE GENOMIC DNA]</scope>
    <source>
        <strain evidence="8">JCM 9731</strain>
    </source>
</reference>
<sequence length="390" mass="46103">MTQFQFNLNMELLKDSVMNSNIDAVVKSTIVLVLNEYMEKERDDYLKAEAYERTDSRQDYRNGYYPRDWTVSVGKIKLKVPRTRSGDFSPSVFERYSRVDQALVLSMLEMVINGVSTRKVTQIVEQLCGEQVSKSFVSSLTEKLDPIVKQWANRPLNMKYYPYIFADAMYIKVREHNKVVSKAVYIATAINQEQKREIIGFKIDHEESYEAWQDFFKELKSRGLQSPKLVISDAHKGLKKAIEREFIGTSWQRCTVHFKRNIIDKLPKKGMGQVTQDLKRIFDAVRVEDARLFRDEFFNTYEDNPKLEKALKILDEGFEDAIQYYDQPVQYHTFIQTTNYLERLNQEVRRREKVIRVFPNNQSAFRLIGAVLMNLEELQARKRRFIRKEE</sequence>
<dbReference type="PANTHER" id="PTHR33217:SF7">
    <property type="entry name" value="TRANSPOSASE FOR INSERTION SEQUENCE ELEMENT IS1081"/>
    <property type="match status" value="1"/>
</dbReference>
<comment type="similarity">
    <text evidence="2 6">Belongs to the transposase mutator family.</text>
</comment>
<dbReference type="PANTHER" id="PTHR33217">
    <property type="entry name" value="TRANSPOSASE FOR INSERTION SEQUENCE ELEMENT IS1081"/>
    <property type="match status" value="1"/>
</dbReference>
<dbReference type="EMBL" id="BAAADJ010000035">
    <property type="protein sequence ID" value="GAA0335632.1"/>
    <property type="molecule type" value="Genomic_DNA"/>
</dbReference>
<organism evidence="7 8">
    <name type="scientific">Bacillus carboniphilus</name>
    <dbReference type="NCBI Taxonomy" id="86663"/>
    <lineage>
        <taxon>Bacteria</taxon>
        <taxon>Bacillati</taxon>
        <taxon>Bacillota</taxon>
        <taxon>Bacilli</taxon>
        <taxon>Bacillales</taxon>
        <taxon>Bacillaceae</taxon>
        <taxon>Bacillus</taxon>
    </lineage>
</organism>
<evidence type="ECO:0000256" key="4">
    <source>
        <dbReference type="ARBA" id="ARBA00023125"/>
    </source>
</evidence>
<dbReference type="Pfam" id="PF00872">
    <property type="entry name" value="Transposase_mut"/>
    <property type="match status" value="1"/>
</dbReference>
<comment type="function">
    <text evidence="1 6">Required for the transposition of the insertion element.</text>
</comment>
<evidence type="ECO:0000256" key="3">
    <source>
        <dbReference type="ARBA" id="ARBA00022578"/>
    </source>
</evidence>
<evidence type="ECO:0000256" key="5">
    <source>
        <dbReference type="ARBA" id="ARBA00023172"/>
    </source>
</evidence>
<evidence type="ECO:0000256" key="6">
    <source>
        <dbReference type="RuleBase" id="RU365089"/>
    </source>
</evidence>
<evidence type="ECO:0000256" key="1">
    <source>
        <dbReference type="ARBA" id="ARBA00002190"/>
    </source>
</evidence>
<gene>
    <name evidence="7" type="ORF">GCM10008967_27790</name>
</gene>
<evidence type="ECO:0000313" key="8">
    <source>
        <dbReference type="Proteomes" id="UP001500782"/>
    </source>
</evidence>
<comment type="caution">
    <text evidence="7">The sequence shown here is derived from an EMBL/GenBank/DDBJ whole genome shotgun (WGS) entry which is preliminary data.</text>
</comment>
<keyword evidence="3 6" id="KW-0815">Transposition</keyword>
<dbReference type="Proteomes" id="UP001500782">
    <property type="component" value="Unassembled WGS sequence"/>
</dbReference>
<dbReference type="RefSeq" id="WP_343800039.1">
    <property type="nucleotide sequence ID" value="NZ_BAAADJ010000035.1"/>
</dbReference>
<keyword evidence="8" id="KW-1185">Reference proteome</keyword>
<protein>
    <recommendedName>
        <fullName evidence="6">Mutator family transposase</fullName>
    </recommendedName>
</protein>
<proteinExistence type="inferred from homology"/>
<accession>A0ABP3G6C3</accession>
<dbReference type="InterPro" id="IPR001207">
    <property type="entry name" value="Transposase_mutator"/>
</dbReference>
<keyword evidence="5 6" id="KW-0233">DNA recombination</keyword>
<dbReference type="NCBIfam" id="NF033543">
    <property type="entry name" value="transpos_IS256"/>
    <property type="match status" value="1"/>
</dbReference>